<dbReference type="GO" id="GO:0008664">
    <property type="term" value="F:RNA 2',3'-cyclic 3'-phosphodiesterase activity"/>
    <property type="evidence" value="ECO:0007669"/>
    <property type="project" value="UniProtKB-EC"/>
</dbReference>
<evidence type="ECO:0000259" key="3">
    <source>
        <dbReference type="Pfam" id="PF02834"/>
    </source>
</evidence>
<dbReference type="PANTHER" id="PTHR35561:SF1">
    <property type="entry name" value="RNA 2',3'-CYCLIC PHOSPHODIESTERASE"/>
    <property type="match status" value="1"/>
</dbReference>
<dbReference type="Proteomes" id="UP001225378">
    <property type="component" value="Chromosome"/>
</dbReference>
<dbReference type="HAMAP" id="MF_01940">
    <property type="entry name" value="RNA_CPDase"/>
    <property type="match status" value="1"/>
</dbReference>
<feature type="short sequence motif" description="HXTX 1" evidence="2">
    <location>
        <begin position="39"/>
        <end position="42"/>
    </location>
</feature>
<evidence type="ECO:0000313" key="4">
    <source>
        <dbReference type="EMBL" id="XBS20732.1"/>
    </source>
</evidence>
<comment type="similarity">
    <text evidence="2">Belongs to the 2H phosphoesterase superfamily. ThpR family.</text>
</comment>
<dbReference type="InterPro" id="IPR009097">
    <property type="entry name" value="Cyclic_Pdiesterase"/>
</dbReference>
<dbReference type="KEGG" id="mech:Q9L42_000960"/>
<dbReference type="EC" id="3.1.4.58" evidence="2"/>
<dbReference type="Pfam" id="PF02834">
    <property type="entry name" value="LigT_PEase"/>
    <property type="match status" value="1"/>
</dbReference>
<feature type="active site" description="Proton donor" evidence="2">
    <location>
        <position position="39"/>
    </location>
</feature>
<dbReference type="EMBL" id="CP157743">
    <property type="protein sequence ID" value="XBS20732.1"/>
    <property type="molecule type" value="Genomic_DNA"/>
</dbReference>
<dbReference type="PANTHER" id="PTHR35561">
    <property type="entry name" value="RNA 2',3'-CYCLIC PHOSPHODIESTERASE"/>
    <property type="match status" value="1"/>
</dbReference>
<evidence type="ECO:0000256" key="2">
    <source>
        <dbReference type="HAMAP-Rule" id="MF_01940"/>
    </source>
</evidence>
<dbReference type="GO" id="GO:0004113">
    <property type="term" value="F:2',3'-cyclic-nucleotide 3'-phosphodiesterase activity"/>
    <property type="evidence" value="ECO:0007669"/>
    <property type="project" value="InterPro"/>
</dbReference>
<keyword evidence="5" id="KW-1185">Reference proteome</keyword>
<evidence type="ECO:0000313" key="5">
    <source>
        <dbReference type="Proteomes" id="UP001225378"/>
    </source>
</evidence>
<proteinExistence type="inferred from homology"/>
<organism evidence="4 5">
    <name type="scientific">Methylomarinum roseum</name>
    <dbReference type="NCBI Taxonomy" id="3067653"/>
    <lineage>
        <taxon>Bacteria</taxon>
        <taxon>Pseudomonadati</taxon>
        <taxon>Pseudomonadota</taxon>
        <taxon>Gammaproteobacteria</taxon>
        <taxon>Methylococcales</taxon>
        <taxon>Methylococcaceae</taxon>
        <taxon>Methylomarinum</taxon>
    </lineage>
</organism>
<dbReference type="SUPFAM" id="SSF55144">
    <property type="entry name" value="LigT-like"/>
    <property type="match status" value="1"/>
</dbReference>
<name>A0AAU7NUY4_9GAMM</name>
<gene>
    <name evidence="4" type="primary">thpR</name>
    <name evidence="4" type="ORF">Q9L42_000960</name>
</gene>
<dbReference type="InterPro" id="IPR004175">
    <property type="entry name" value="RNA_CPDase"/>
</dbReference>
<dbReference type="RefSeq" id="WP_305906492.1">
    <property type="nucleotide sequence ID" value="NZ_CP157743.1"/>
</dbReference>
<feature type="domain" description="Phosphoesterase HXTX" evidence="3">
    <location>
        <begin position="9"/>
        <end position="83"/>
    </location>
</feature>
<keyword evidence="1 2" id="KW-0378">Hydrolase</keyword>
<feature type="active site" description="Proton acceptor" evidence="2">
    <location>
        <position position="121"/>
    </location>
</feature>
<sequence length="171" mass="19714">MKRLFFALWPDEETRHKVVKLNRTIKNDRLRKVKPDNVHITLVFLGSVNAEQERVIREEAGNIVAEPVQIQFDRLTLWRRPGILSLTCTEQPRSLLELVVGLTRIAVGCELDVDKRPYKAHVTLARKARSKPDIEMRPLLWRADRFALVESVSAEDGVHYQVLESWPLIGA</sequence>
<dbReference type="NCBIfam" id="TIGR02258">
    <property type="entry name" value="2_5_ligase"/>
    <property type="match status" value="1"/>
</dbReference>
<accession>A0AAU7NUY4</accession>
<comment type="catalytic activity">
    <reaction evidence="2">
        <text>a 3'-end 2',3'-cyclophospho-ribonucleotide-RNA + H2O = a 3'-end 2'-phospho-ribonucleotide-RNA + H(+)</text>
        <dbReference type="Rhea" id="RHEA:11828"/>
        <dbReference type="Rhea" id="RHEA-COMP:10464"/>
        <dbReference type="Rhea" id="RHEA-COMP:17353"/>
        <dbReference type="ChEBI" id="CHEBI:15377"/>
        <dbReference type="ChEBI" id="CHEBI:15378"/>
        <dbReference type="ChEBI" id="CHEBI:83064"/>
        <dbReference type="ChEBI" id="CHEBI:173113"/>
        <dbReference type="EC" id="3.1.4.58"/>
    </reaction>
</comment>
<protein>
    <recommendedName>
        <fullName evidence="2">RNA 2',3'-cyclic phosphodiesterase</fullName>
        <shortName evidence="2">RNA 2',3'-CPDase</shortName>
        <ecNumber evidence="2">3.1.4.58</ecNumber>
    </recommendedName>
</protein>
<dbReference type="InterPro" id="IPR014051">
    <property type="entry name" value="Phosphoesterase_HXTX"/>
</dbReference>
<dbReference type="Gene3D" id="3.90.1140.10">
    <property type="entry name" value="Cyclic phosphodiesterase"/>
    <property type="match status" value="1"/>
</dbReference>
<reference evidence="4 5" key="1">
    <citation type="journal article" date="2024" name="Microbiology">
        <title>Methylomarinum rosea sp. nov., a novel halophilic methanotrophic bacterium from the hypersaline Lake Elton.</title>
        <authorList>
            <person name="Suleimanov R.Z."/>
            <person name="Oshkin I.Y."/>
            <person name="Danilova O.V."/>
            <person name="Suzina N.E."/>
            <person name="Dedysh S.N."/>
        </authorList>
    </citation>
    <scope>NUCLEOTIDE SEQUENCE [LARGE SCALE GENOMIC DNA]</scope>
    <source>
        <strain evidence="4 5">Ch1-1</strain>
    </source>
</reference>
<feature type="short sequence motif" description="HXTX 2" evidence="2">
    <location>
        <begin position="121"/>
        <end position="124"/>
    </location>
</feature>
<dbReference type="AlphaFoldDB" id="A0AAU7NUY4"/>
<evidence type="ECO:0000256" key="1">
    <source>
        <dbReference type="ARBA" id="ARBA00022801"/>
    </source>
</evidence>
<comment type="function">
    <text evidence="2">Hydrolyzes RNA 2',3'-cyclic phosphodiester to an RNA 2'-phosphomonoester.</text>
</comment>